<dbReference type="OrthoDB" id="267661at2"/>
<evidence type="ECO:0000313" key="3">
    <source>
        <dbReference type="EMBL" id="QDT37216.1"/>
    </source>
</evidence>
<name>A0A517QZY9_9PLAN</name>
<dbReference type="SUPFAM" id="SSF52317">
    <property type="entry name" value="Class I glutamine amidotransferase-like"/>
    <property type="match status" value="1"/>
</dbReference>
<dbReference type="KEGG" id="svp:Pan189_15880"/>
<sequence>MSIRLADHTPRVRISTLTGLLLAVACSSLGNGAEVEVEVGFAGKFKVGQWMPLRVADIPDEAAAVRVTVLDADGAKVRREFARGDSSSGDFRTTVQAGRSGSPVTIELLDSNGVVIEERTIRPEDGSGANLLASDLLVVSVDSKPVETLDAELVAQSTVVAADVASADLPKVALAYSAVDAVLMSSNLVVDSAAGPLTTPQRDALLTYIEQGGHLIMSISAAEEFRRSEFAEAIPIQVEQTLRVRNLSPLESFADSRQRIRFFGRIEGAAGFDRESGTIVVDSIDGPLVMTAPLGFGRITLLAVDHNKPPLSTWKGRDALIGRLVAIGDPQVVQAAGNVTAIRVRGISELITQLDLGLGAIEGVRKISRNVLLLIVLAYLAIIGPLDYLLIHRLFHRPYLTWITFPVLAIATAAFAGGTAEATNRKEPALRSVELIALDSESNTIQGESMTCYYSPRTMRCGVTIEAVRPWGESGNSVLPVDVGWFAAPEDSFGGANRAGGGGLLTPGYQFGGTAKQRTIERWPVPMWGTRKFRAEWSATLARSPIQSELESVGVGRLAGTLSHTFDGPLSEVLIAYGNRVFRPTADGEGNVQLEAATDWDIGGDKTTRYDLGRFLTRAKKSVTTSRGGKFGDEVSYARTAYDPNSGDLDRIAITMALYQAAGGEGYTGLKNFAVNSFDLSGRLDREHAVLVAKLPKPVVRTTVQLTSAEDGSEGSEGDVTSNAEIDQHSDSYLAVLLPVRRGYSERTSLPPVIEN</sequence>
<dbReference type="RefSeq" id="WP_145363351.1">
    <property type="nucleotide sequence ID" value="NZ_CP036268.1"/>
</dbReference>
<feature type="transmembrane region" description="Helical" evidence="2">
    <location>
        <begin position="399"/>
        <end position="418"/>
    </location>
</feature>
<dbReference type="PROSITE" id="PS51257">
    <property type="entry name" value="PROKAR_LIPOPROTEIN"/>
    <property type="match status" value="1"/>
</dbReference>
<evidence type="ECO:0000256" key="1">
    <source>
        <dbReference type="SAM" id="MobiDB-lite"/>
    </source>
</evidence>
<keyword evidence="2" id="KW-0812">Transmembrane</keyword>
<dbReference type="EMBL" id="CP036268">
    <property type="protein sequence ID" value="QDT37216.1"/>
    <property type="molecule type" value="Genomic_DNA"/>
</dbReference>
<feature type="transmembrane region" description="Helical" evidence="2">
    <location>
        <begin position="371"/>
        <end position="390"/>
    </location>
</feature>
<protein>
    <submittedName>
        <fullName evidence="3">Uncharacterized protein</fullName>
    </submittedName>
</protein>
<feature type="region of interest" description="Disordered" evidence="1">
    <location>
        <begin position="706"/>
        <end position="725"/>
    </location>
</feature>
<accession>A0A517QZY9</accession>
<dbReference type="AlphaFoldDB" id="A0A517QZY9"/>
<proteinExistence type="predicted"/>
<evidence type="ECO:0000313" key="4">
    <source>
        <dbReference type="Proteomes" id="UP000317318"/>
    </source>
</evidence>
<organism evidence="3 4">
    <name type="scientific">Stratiformator vulcanicus</name>
    <dbReference type="NCBI Taxonomy" id="2527980"/>
    <lineage>
        <taxon>Bacteria</taxon>
        <taxon>Pseudomonadati</taxon>
        <taxon>Planctomycetota</taxon>
        <taxon>Planctomycetia</taxon>
        <taxon>Planctomycetales</taxon>
        <taxon>Planctomycetaceae</taxon>
        <taxon>Stratiformator</taxon>
    </lineage>
</organism>
<evidence type="ECO:0000256" key="2">
    <source>
        <dbReference type="SAM" id="Phobius"/>
    </source>
</evidence>
<keyword evidence="2" id="KW-1133">Transmembrane helix</keyword>
<dbReference type="Proteomes" id="UP000317318">
    <property type="component" value="Chromosome"/>
</dbReference>
<dbReference type="InterPro" id="IPR029062">
    <property type="entry name" value="Class_I_gatase-like"/>
</dbReference>
<keyword evidence="4" id="KW-1185">Reference proteome</keyword>
<reference evidence="3 4" key="1">
    <citation type="submission" date="2019-02" db="EMBL/GenBank/DDBJ databases">
        <title>Deep-cultivation of Planctomycetes and their phenomic and genomic characterization uncovers novel biology.</title>
        <authorList>
            <person name="Wiegand S."/>
            <person name="Jogler M."/>
            <person name="Boedeker C."/>
            <person name="Pinto D."/>
            <person name="Vollmers J."/>
            <person name="Rivas-Marin E."/>
            <person name="Kohn T."/>
            <person name="Peeters S.H."/>
            <person name="Heuer A."/>
            <person name="Rast P."/>
            <person name="Oberbeckmann S."/>
            <person name="Bunk B."/>
            <person name="Jeske O."/>
            <person name="Meyerdierks A."/>
            <person name="Storesund J.E."/>
            <person name="Kallscheuer N."/>
            <person name="Luecker S."/>
            <person name="Lage O.M."/>
            <person name="Pohl T."/>
            <person name="Merkel B.J."/>
            <person name="Hornburger P."/>
            <person name="Mueller R.-W."/>
            <person name="Bruemmer F."/>
            <person name="Labrenz M."/>
            <person name="Spormann A.M."/>
            <person name="Op den Camp H."/>
            <person name="Overmann J."/>
            <person name="Amann R."/>
            <person name="Jetten M.S.M."/>
            <person name="Mascher T."/>
            <person name="Medema M.H."/>
            <person name="Devos D.P."/>
            <person name="Kaster A.-K."/>
            <person name="Ovreas L."/>
            <person name="Rohde M."/>
            <person name="Galperin M.Y."/>
            <person name="Jogler C."/>
        </authorList>
    </citation>
    <scope>NUCLEOTIDE SEQUENCE [LARGE SCALE GENOMIC DNA]</scope>
    <source>
        <strain evidence="3 4">Pan189</strain>
    </source>
</reference>
<keyword evidence="2" id="KW-0472">Membrane</keyword>
<gene>
    <name evidence="3" type="ORF">Pan189_15880</name>
</gene>